<evidence type="ECO:0000313" key="1">
    <source>
        <dbReference type="EMBL" id="OGY21045.1"/>
    </source>
</evidence>
<accession>A0A1G1W057</accession>
<dbReference type="AlphaFoldDB" id="A0A1G1W057"/>
<gene>
    <name evidence="1" type="ORF">A2113_02860</name>
</gene>
<reference evidence="1 2" key="1">
    <citation type="journal article" date="2016" name="Nat. Commun.">
        <title>Thousands of microbial genomes shed light on interconnected biogeochemical processes in an aquifer system.</title>
        <authorList>
            <person name="Anantharaman K."/>
            <person name="Brown C.T."/>
            <person name="Hug L.A."/>
            <person name="Sharon I."/>
            <person name="Castelle C.J."/>
            <person name="Probst A.J."/>
            <person name="Thomas B.C."/>
            <person name="Singh A."/>
            <person name="Wilkins M.J."/>
            <person name="Karaoz U."/>
            <person name="Brodie E.L."/>
            <person name="Williams K.H."/>
            <person name="Hubbard S.S."/>
            <person name="Banfield J.F."/>
        </authorList>
    </citation>
    <scope>NUCLEOTIDE SEQUENCE [LARGE SCALE GENOMIC DNA]</scope>
</reference>
<organism evidence="1 2">
    <name type="scientific">Candidatus Woykebacteria bacterium GWA1_44_8</name>
    <dbReference type="NCBI Taxonomy" id="1802591"/>
    <lineage>
        <taxon>Bacteria</taxon>
        <taxon>Candidatus Woykeibacteriota</taxon>
    </lineage>
</organism>
<name>A0A1G1W057_9BACT</name>
<dbReference type="STRING" id="1802591.A2113_02860"/>
<protein>
    <submittedName>
        <fullName evidence="1">Uncharacterized protein</fullName>
    </submittedName>
</protein>
<dbReference type="EMBL" id="MHCN01000018">
    <property type="protein sequence ID" value="OGY21045.1"/>
    <property type="molecule type" value="Genomic_DNA"/>
</dbReference>
<dbReference type="Proteomes" id="UP000176299">
    <property type="component" value="Unassembled WGS sequence"/>
</dbReference>
<comment type="caution">
    <text evidence="1">The sequence shown here is derived from an EMBL/GenBank/DDBJ whole genome shotgun (WGS) entry which is preliminary data.</text>
</comment>
<proteinExistence type="predicted"/>
<evidence type="ECO:0000313" key="2">
    <source>
        <dbReference type="Proteomes" id="UP000176299"/>
    </source>
</evidence>
<sequence length="94" mass="10626">MFFIGIDLSWKDKKTTGICILDENRKIRSSRVVQGAKLLTAIQPFIKKTAVIAVDAPLTIGKGKGKLRLFEKFLLTKPFRPWRTNPLPPAFIKS</sequence>